<dbReference type="CDD" id="cd00291">
    <property type="entry name" value="SirA_YedF_YeeD"/>
    <property type="match status" value="1"/>
</dbReference>
<proteinExistence type="inferred from homology"/>
<dbReference type="Pfam" id="PF01206">
    <property type="entry name" value="TusA"/>
    <property type="match status" value="1"/>
</dbReference>
<comment type="similarity">
    <text evidence="1">Belongs to the sulfur carrier protein TusA family.</text>
</comment>
<dbReference type="InterPro" id="IPR001455">
    <property type="entry name" value="TusA-like"/>
</dbReference>
<sequence>MTTHDLDALGLLCPLPVLKLRKRLGALAPGDCISMRADDPAAIVDVPHFCAQAGHTLLETRDEGPSQVYLVRKGG</sequence>
<evidence type="ECO:0000259" key="2">
    <source>
        <dbReference type="PROSITE" id="PS01148"/>
    </source>
</evidence>
<protein>
    <submittedName>
        <fullName evidence="3">Preprotein translocase subunit TatB</fullName>
    </submittedName>
</protein>
<name>A0A1J0WM74_9RHOB</name>
<evidence type="ECO:0000313" key="3">
    <source>
        <dbReference type="EMBL" id="APE45357.1"/>
    </source>
</evidence>
<organism evidence="3 4">
    <name type="scientific">Sulfitobacter alexandrii</name>
    <dbReference type="NCBI Taxonomy" id="1917485"/>
    <lineage>
        <taxon>Bacteria</taxon>
        <taxon>Pseudomonadati</taxon>
        <taxon>Pseudomonadota</taxon>
        <taxon>Alphaproteobacteria</taxon>
        <taxon>Rhodobacterales</taxon>
        <taxon>Roseobacteraceae</taxon>
        <taxon>Sulfitobacter</taxon>
    </lineage>
</organism>
<dbReference type="OrthoDB" id="9797551at2"/>
<dbReference type="Proteomes" id="UP000181897">
    <property type="component" value="Chromosome"/>
</dbReference>
<dbReference type="STRING" id="1917485.BOO69_07520"/>
<dbReference type="PANTHER" id="PTHR33279:SF2">
    <property type="entry name" value="SULFUR CARRIER PROTEIN TUSA"/>
    <property type="match status" value="1"/>
</dbReference>
<dbReference type="KEGG" id="suam:BOO69_07520"/>
<evidence type="ECO:0000256" key="1">
    <source>
        <dbReference type="ARBA" id="ARBA00008984"/>
    </source>
</evidence>
<evidence type="ECO:0000313" key="4">
    <source>
        <dbReference type="Proteomes" id="UP000181897"/>
    </source>
</evidence>
<keyword evidence="4" id="KW-1185">Reference proteome</keyword>
<gene>
    <name evidence="3" type="ORF">BOO69_07520</name>
</gene>
<feature type="domain" description="UPF0033" evidence="2">
    <location>
        <begin position="6"/>
        <end position="30"/>
    </location>
</feature>
<dbReference type="PANTHER" id="PTHR33279">
    <property type="entry name" value="SULFUR CARRIER PROTEIN YEDF-RELATED"/>
    <property type="match status" value="1"/>
</dbReference>
<dbReference type="PROSITE" id="PS01148">
    <property type="entry name" value="UPF0033"/>
    <property type="match status" value="1"/>
</dbReference>
<dbReference type="RefSeq" id="WP_071973703.1">
    <property type="nucleotide sequence ID" value="NZ_CP018076.1"/>
</dbReference>
<accession>A0A1J0WM74</accession>
<dbReference type="AlphaFoldDB" id="A0A1J0WM74"/>
<reference evidence="3 4" key="1">
    <citation type="submission" date="2016-11" db="EMBL/GenBank/DDBJ databases">
        <title>Complete genome sequence of Sulfitobacter sp. AM1-D1, a toxic bacteria associated with marine dinoflagellate Alexandrium minutum in East China Sea.</title>
        <authorList>
            <person name="Yang Q."/>
            <person name="Zhang X."/>
            <person name="Tian X."/>
        </authorList>
    </citation>
    <scope>NUCLEOTIDE SEQUENCE [LARGE SCALE GENOMIC DNA]</scope>
    <source>
        <strain evidence="3 4">AM1-D1</strain>
    </source>
</reference>
<dbReference type="SUPFAM" id="SSF64307">
    <property type="entry name" value="SirA-like"/>
    <property type="match status" value="1"/>
</dbReference>
<dbReference type="EMBL" id="CP018076">
    <property type="protein sequence ID" value="APE45357.1"/>
    <property type="molecule type" value="Genomic_DNA"/>
</dbReference>
<dbReference type="InterPro" id="IPR036868">
    <property type="entry name" value="TusA-like_sf"/>
</dbReference>
<dbReference type="Gene3D" id="3.30.110.40">
    <property type="entry name" value="TusA-like domain"/>
    <property type="match status" value="1"/>
</dbReference>